<protein>
    <recommendedName>
        <fullName evidence="4">Glucokinase</fullName>
    </recommendedName>
</protein>
<dbReference type="GO" id="GO:0005829">
    <property type="term" value="C:cytosol"/>
    <property type="evidence" value="ECO:0007669"/>
    <property type="project" value="TreeGrafter"/>
</dbReference>
<organism evidence="3">
    <name type="scientific">marine metagenome</name>
    <dbReference type="NCBI Taxonomy" id="408172"/>
    <lineage>
        <taxon>unclassified sequences</taxon>
        <taxon>metagenomes</taxon>
        <taxon>ecological metagenomes</taxon>
    </lineage>
</organism>
<dbReference type="GO" id="GO:0004340">
    <property type="term" value="F:glucokinase activity"/>
    <property type="evidence" value="ECO:0007669"/>
    <property type="project" value="InterPro"/>
</dbReference>
<evidence type="ECO:0000313" key="3">
    <source>
        <dbReference type="EMBL" id="SVD63133.1"/>
    </source>
</evidence>
<reference evidence="3" key="1">
    <citation type="submission" date="2018-05" db="EMBL/GenBank/DDBJ databases">
        <authorList>
            <person name="Lanie J.A."/>
            <person name="Ng W.-L."/>
            <person name="Kazmierczak K.M."/>
            <person name="Andrzejewski T.M."/>
            <person name="Davidsen T.M."/>
            <person name="Wayne K.J."/>
            <person name="Tettelin H."/>
            <person name="Glass J.I."/>
            <person name="Rusch D."/>
            <person name="Podicherti R."/>
            <person name="Tsui H.-C.T."/>
            <person name="Winkler M.E."/>
        </authorList>
    </citation>
    <scope>NUCLEOTIDE SEQUENCE</scope>
</reference>
<evidence type="ECO:0008006" key="4">
    <source>
        <dbReference type="Google" id="ProtNLM"/>
    </source>
</evidence>
<dbReference type="InterPro" id="IPR043129">
    <property type="entry name" value="ATPase_NBD"/>
</dbReference>
<dbReference type="Pfam" id="PF02685">
    <property type="entry name" value="Glucokinase"/>
    <property type="match status" value="1"/>
</dbReference>
<dbReference type="PANTHER" id="PTHR47690">
    <property type="entry name" value="GLUCOKINASE"/>
    <property type="match status" value="1"/>
</dbReference>
<evidence type="ECO:0000256" key="1">
    <source>
        <dbReference type="ARBA" id="ARBA00022679"/>
    </source>
</evidence>
<dbReference type="CDD" id="cd24008">
    <property type="entry name" value="ASKHA_NBD_GLK"/>
    <property type="match status" value="1"/>
</dbReference>
<evidence type="ECO:0000256" key="2">
    <source>
        <dbReference type="ARBA" id="ARBA00022777"/>
    </source>
</evidence>
<feature type="non-terminal residue" evidence="3">
    <location>
        <position position="201"/>
    </location>
</feature>
<dbReference type="InterPro" id="IPR003836">
    <property type="entry name" value="Glucokinase"/>
</dbReference>
<name>A0A382WWP0_9ZZZZ</name>
<dbReference type="EMBL" id="UINC01163044">
    <property type="protein sequence ID" value="SVD63133.1"/>
    <property type="molecule type" value="Genomic_DNA"/>
</dbReference>
<proteinExistence type="predicted"/>
<accession>A0A382WWP0</accession>
<dbReference type="GO" id="GO:0005524">
    <property type="term" value="F:ATP binding"/>
    <property type="evidence" value="ECO:0007669"/>
    <property type="project" value="InterPro"/>
</dbReference>
<dbReference type="Gene3D" id="3.40.367.20">
    <property type="match status" value="1"/>
</dbReference>
<dbReference type="SUPFAM" id="SSF53067">
    <property type="entry name" value="Actin-like ATPase domain"/>
    <property type="match status" value="1"/>
</dbReference>
<dbReference type="PANTHER" id="PTHR47690:SF1">
    <property type="entry name" value="GLUCOKINASE"/>
    <property type="match status" value="1"/>
</dbReference>
<keyword evidence="2" id="KW-0418">Kinase</keyword>
<dbReference type="AlphaFoldDB" id="A0A382WWP0"/>
<gene>
    <name evidence="3" type="ORF">METZ01_LOCUS415987</name>
</gene>
<keyword evidence="1" id="KW-0808">Transferase</keyword>
<dbReference type="InterPro" id="IPR050201">
    <property type="entry name" value="Bacterial_glucokinase"/>
</dbReference>
<sequence>MAPEAIPSTLGFPCAIHSLNIQPSAAVAVAIALPDLESSEKIQIGDNGNLDSQNTRLVIGPGTGLGVCGLLRNGKYDVPMSGEGGHMFFPVRTTQEFELIQIVSPESSGASAEWLLNGGGLERLHTGLAQLSGRPVESIRAEEITQQALAGDPECIETLNLYCTFLGRATGDYALAYGATGGVFLGGGILRNFPEFLKASP</sequence>
<dbReference type="GO" id="GO:0006096">
    <property type="term" value="P:glycolytic process"/>
    <property type="evidence" value="ECO:0007669"/>
    <property type="project" value="InterPro"/>
</dbReference>
<dbReference type="GO" id="GO:0005536">
    <property type="term" value="F:D-glucose binding"/>
    <property type="evidence" value="ECO:0007669"/>
    <property type="project" value="InterPro"/>
</dbReference>